<dbReference type="AlphaFoldDB" id="A0A401GLF3"/>
<dbReference type="EMBL" id="BFAD01000005">
    <property type="protein sequence ID" value="GBE82982.1"/>
    <property type="molecule type" value="Genomic_DNA"/>
</dbReference>
<dbReference type="GeneID" id="38779899"/>
<protein>
    <submittedName>
        <fullName evidence="2">Uncharacterized protein</fullName>
    </submittedName>
</protein>
<keyword evidence="3" id="KW-1185">Reference proteome</keyword>
<dbReference type="STRING" id="139825.A0A401GLF3"/>
<gene>
    <name evidence="2" type="ORF">SCP_0500250</name>
</gene>
<comment type="caution">
    <text evidence="2">The sequence shown here is derived from an EMBL/GenBank/DDBJ whole genome shotgun (WGS) entry which is preliminary data.</text>
</comment>
<dbReference type="OrthoDB" id="3208495at2759"/>
<dbReference type="InParanoid" id="A0A401GLF3"/>
<evidence type="ECO:0000313" key="3">
    <source>
        <dbReference type="Proteomes" id="UP000287166"/>
    </source>
</evidence>
<feature type="compositionally biased region" description="Acidic residues" evidence="1">
    <location>
        <begin position="99"/>
        <end position="116"/>
    </location>
</feature>
<proteinExistence type="predicted"/>
<reference evidence="2 3" key="1">
    <citation type="journal article" date="2018" name="Sci. Rep.">
        <title>Genome sequence of the cauliflower mushroom Sparassis crispa (Hanabiratake) and its association with beneficial usage.</title>
        <authorList>
            <person name="Kiyama R."/>
            <person name="Furutani Y."/>
            <person name="Kawaguchi K."/>
            <person name="Nakanishi T."/>
        </authorList>
    </citation>
    <scope>NUCLEOTIDE SEQUENCE [LARGE SCALE GENOMIC DNA]</scope>
</reference>
<dbReference type="Proteomes" id="UP000287166">
    <property type="component" value="Unassembled WGS sequence"/>
</dbReference>
<name>A0A401GLF3_9APHY</name>
<dbReference type="RefSeq" id="XP_027613895.1">
    <property type="nucleotide sequence ID" value="XM_027758094.1"/>
</dbReference>
<evidence type="ECO:0000256" key="1">
    <source>
        <dbReference type="SAM" id="MobiDB-lite"/>
    </source>
</evidence>
<accession>A0A401GLF3</accession>
<feature type="region of interest" description="Disordered" evidence="1">
    <location>
        <begin position="91"/>
        <end position="196"/>
    </location>
</feature>
<evidence type="ECO:0000313" key="2">
    <source>
        <dbReference type="EMBL" id="GBE82982.1"/>
    </source>
</evidence>
<organism evidence="2 3">
    <name type="scientific">Sparassis crispa</name>
    <dbReference type="NCBI Taxonomy" id="139825"/>
    <lineage>
        <taxon>Eukaryota</taxon>
        <taxon>Fungi</taxon>
        <taxon>Dikarya</taxon>
        <taxon>Basidiomycota</taxon>
        <taxon>Agaricomycotina</taxon>
        <taxon>Agaricomycetes</taxon>
        <taxon>Polyporales</taxon>
        <taxon>Sparassidaceae</taxon>
        <taxon>Sparassis</taxon>
    </lineage>
</organism>
<feature type="compositionally biased region" description="Acidic residues" evidence="1">
    <location>
        <begin position="124"/>
        <end position="190"/>
    </location>
</feature>
<sequence>MYGTSDMKSISEVDSLIHDVLLADDFDANHLQNFSAARELKRLDKHSQTSDAFDIPTTATHGLSDWQFYYVNMFIDRDMFMKYLGGAVGHKGASVSPTEDNDGMDIDDDESDDDNQSVDSRVQDEDEDEDEDEHEDEDEGPIAQEEDDYGYDISDDEEDEEGAGDEGIDHEEEDLGPEDGEDGEEDEYGDEGYAPL</sequence>